<comment type="caution">
    <text evidence="1">The sequence shown here is derived from an EMBL/GenBank/DDBJ whole genome shotgun (WGS) entry which is preliminary data.</text>
</comment>
<sequence length="224" mass="26321">MKLVITCEHGGNQIPSAYTFIFKNQQELLNSHRAWDLGILDAFNFVKEDADFSKSSSISRLLIEKNRSLHHPNLFSPITKTLAFSVKQEIIEMHYLPYRKEVEEKIKNFLDDGDEVLHLSLHSFTPIWKDKKRTTEIGLLYDPKRTIEKFWVNKLKNSWKTLSSLKIRMNYPYLGTADGFTTHLRKQFPKNYSGIEIELNQGLLEEGHFPLRVKQNLRNMIQRL</sequence>
<evidence type="ECO:0000313" key="1">
    <source>
        <dbReference type="EMBL" id="MDQ7917889.1"/>
    </source>
</evidence>
<proteinExistence type="predicted"/>
<reference evidence="1 2" key="1">
    <citation type="submission" date="2023-08" db="EMBL/GenBank/DDBJ databases">
        <title>Mesonia sp. MT50, isolated from deep-sea sediment of the Mariana Trench.</title>
        <authorList>
            <person name="Fu H."/>
        </authorList>
    </citation>
    <scope>NUCLEOTIDE SEQUENCE [LARGE SCALE GENOMIC DNA]</scope>
    <source>
        <strain evidence="1 2">MT50</strain>
    </source>
</reference>
<evidence type="ECO:0000313" key="2">
    <source>
        <dbReference type="Proteomes" id="UP001230915"/>
    </source>
</evidence>
<dbReference type="RefSeq" id="WP_308864755.1">
    <property type="nucleotide sequence ID" value="NZ_JAVHUL010000025.1"/>
</dbReference>
<dbReference type="EMBL" id="JAVHUL010000025">
    <property type="protein sequence ID" value="MDQ7917889.1"/>
    <property type="molecule type" value="Genomic_DNA"/>
</dbReference>
<organism evidence="1 2">
    <name type="scientific">Mesonia profundi</name>
    <dbReference type="NCBI Taxonomy" id="3070998"/>
    <lineage>
        <taxon>Bacteria</taxon>
        <taxon>Pseudomonadati</taxon>
        <taxon>Bacteroidota</taxon>
        <taxon>Flavobacteriia</taxon>
        <taxon>Flavobacteriales</taxon>
        <taxon>Flavobacteriaceae</taxon>
        <taxon>Mesonia</taxon>
    </lineage>
</organism>
<name>A0ABU1A4S9_9FLAO</name>
<dbReference type="InterPro" id="IPR007709">
    <property type="entry name" value="N-FG_amidohydro"/>
</dbReference>
<keyword evidence="2" id="KW-1185">Reference proteome</keyword>
<protein>
    <submittedName>
        <fullName evidence="1">N-formylglutamate amidohydrolase</fullName>
    </submittedName>
</protein>
<gene>
    <name evidence="1" type="ORF">RBU60_09910</name>
</gene>
<dbReference type="Gene3D" id="3.40.630.40">
    <property type="entry name" value="Zn-dependent exopeptidases"/>
    <property type="match status" value="1"/>
</dbReference>
<dbReference type="SUPFAM" id="SSF53187">
    <property type="entry name" value="Zn-dependent exopeptidases"/>
    <property type="match status" value="1"/>
</dbReference>
<accession>A0ABU1A4S9</accession>
<dbReference type="Proteomes" id="UP001230915">
    <property type="component" value="Unassembled WGS sequence"/>
</dbReference>
<dbReference type="Pfam" id="PF05013">
    <property type="entry name" value="FGase"/>
    <property type="match status" value="1"/>
</dbReference>